<dbReference type="SUPFAM" id="SSF54534">
    <property type="entry name" value="FKBP-like"/>
    <property type="match status" value="1"/>
</dbReference>
<dbReference type="InterPro" id="IPR046357">
    <property type="entry name" value="PPIase_dom_sf"/>
</dbReference>
<gene>
    <name evidence="8" type="ORF">HNP73_002235</name>
</gene>
<name>A0A840SH23_9RHOB</name>
<dbReference type="EMBL" id="JACHFM010000002">
    <property type="protein sequence ID" value="MBB5222299.1"/>
    <property type="molecule type" value="Genomic_DNA"/>
</dbReference>
<evidence type="ECO:0000256" key="2">
    <source>
        <dbReference type="ARBA" id="ARBA00022729"/>
    </source>
</evidence>
<evidence type="ECO:0000256" key="4">
    <source>
        <dbReference type="ARBA" id="ARBA00031484"/>
    </source>
</evidence>
<accession>A0A840SH23</accession>
<comment type="caution">
    <text evidence="8">The sequence shown here is derived from an EMBL/GenBank/DDBJ whole genome shotgun (WGS) entry which is preliminary data.</text>
</comment>
<evidence type="ECO:0000313" key="8">
    <source>
        <dbReference type="EMBL" id="MBB5222299.1"/>
    </source>
</evidence>
<proteinExistence type="predicted"/>
<dbReference type="AlphaFoldDB" id="A0A840SH23"/>
<evidence type="ECO:0000256" key="6">
    <source>
        <dbReference type="SAM" id="SignalP"/>
    </source>
</evidence>
<dbReference type="InterPro" id="IPR050280">
    <property type="entry name" value="OMP_Chaperone_SurA"/>
</dbReference>
<dbReference type="RefSeq" id="WP_184148904.1">
    <property type="nucleotide sequence ID" value="NZ_JACHFM010000002.1"/>
</dbReference>
<organism evidence="8 9">
    <name type="scientific">Amaricoccus macauensis</name>
    <dbReference type="NCBI Taxonomy" id="57001"/>
    <lineage>
        <taxon>Bacteria</taxon>
        <taxon>Pseudomonadati</taxon>
        <taxon>Pseudomonadota</taxon>
        <taxon>Alphaproteobacteria</taxon>
        <taxon>Rhodobacterales</taxon>
        <taxon>Paracoccaceae</taxon>
        <taxon>Amaricoccus</taxon>
    </lineage>
</organism>
<dbReference type="Gene3D" id="3.10.50.40">
    <property type="match status" value="1"/>
</dbReference>
<dbReference type="Pfam" id="PF00639">
    <property type="entry name" value="Rotamase"/>
    <property type="match status" value="1"/>
</dbReference>
<dbReference type="InterPro" id="IPR027304">
    <property type="entry name" value="Trigger_fact/SurA_dom_sf"/>
</dbReference>
<evidence type="ECO:0000256" key="3">
    <source>
        <dbReference type="ARBA" id="ARBA00030642"/>
    </source>
</evidence>
<dbReference type="Gene3D" id="1.10.4030.10">
    <property type="entry name" value="Porin chaperone SurA, peptide-binding domain"/>
    <property type="match status" value="1"/>
</dbReference>
<evidence type="ECO:0000313" key="9">
    <source>
        <dbReference type="Proteomes" id="UP000549457"/>
    </source>
</evidence>
<keyword evidence="5" id="KW-0697">Rotamase</keyword>
<dbReference type="SUPFAM" id="SSF109998">
    <property type="entry name" value="Triger factor/SurA peptide-binding domain-like"/>
    <property type="match status" value="1"/>
</dbReference>
<dbReference type="Proteomes" id="UP000549457">
    <property type="component" value="Unassembled WGS sequence"/>
</dbReference>
<evidence type="ECO:0000256" key="1">
    <source>
        <dbReference type="ARBA" id="ARBA00018370"/>
    </source>
</evidence>
<sequence length="312" mass="33781">MRSVLAARVLTALAITIVTAMAAPVRAANPYAPAFTVNSSVVTEYDIAQRVKLLDALGATGDLRKVATQQLTEDRVKVQAAKSLGITLPEGAIQTGIAEFATNRGLTPEDVTEVLSVRGIDQQTMNDFVESGLMWREVLGTRFRARAMPTDADLDQAMELQAKRPREMLYLAEIALPFAERGEAETVTLANQLYSQISRGTSFASVAQEYSRSGTAEQGGVLPPVPATQLPTDFRTQVLLLRPGQTTRPMPISGGLALIKLVSIRQEAPDAAAVETPEAREQLRQRLFSDRVASFGQGYLQELLGDALIVQK</sequence>
<dbReference type="PROSITE" id="PS50198">
    <property type="entry name" value="PPIC_PPIASE_2"/>
    <property type="match status" value="1"/>
</dbReference>
<protein>
    <recommendedName>
        <fullName evidence="1">Parvulin-like PPIase</fullName>
    </recommendedName>
    <alternativeName>
        <fullName evidence="3">Peptidyl-prolyl cis-trans isomerase plp</fullName>
    </alternativeName>
    <alternativeName>
        <fullName evidence="4">Rotamase plp</fullName>
    </alternativeName>
</protein>
<evidence type="ECO:0000259" key="7">
    <source>
        <dbReference type="PROSITE" id="PS50198"/>
    </source>
</evidence>
<evidence type="ECO:0000256" key="5">
    <source>
        <dbReference type="PROSITE-ProRule" id="PRU00278"/>
    </source>
</evidence>
<feature type="chain" id="PRO_5032640899" description="Parvulin-like PPIase" evidence="6">
    <location>
        <begin position="23"/>
        <end position="312"/>
    </location>
</feature>
<dbReference type="PANTHER" id="PTHR47637:SF1">
    <property type="entry name" value="CHAPERONE SURA"/>
    <property type="match status" value="1"/>
</dbReference>
<feature type="domain" description="PpiC" evidence="7">
    <location>
        <begin position="166"/>
        <end position="263"/>
    </location>
</feature>
<feature type="signal peptide" evidence="6">
    <location>
        <begin position="1"/>
        <end position="22"/>
    </location>
</feature>
<reference evidence="8 9" key="1">
    <citation type="submission" date="2020-08" db="EMBL/GenBank/DDBJ databases">
        <title>Genomic Encyclopedia of Type Strains, Phase IV (KMG-IV): sequencing the most valuable type-strain genomes for metagenomic binning, comparative biology and taxonomic classification.</title>
        <authorList>
            <person name="Goeker M."/>
        </authorList>
    </citation>
    <scope>NUCLEOTIDE SEQUENCE [LARGE SCALE GENOMIC DNA]</scope>
    <source>
        <strain evidence="8 9">DSM 101730</strain>
    </source>
</reference>
<dbReference type="GO" id="GO:0003755">
    <property type="term" value="F:peptidyl-prolyl cis-trans isomerase activity"/>
    <property type="evidence" value="ECO:0007669"/>
    <property type="project" value="UniProtKB-KW"/>
</dbReference>
<keyword evidence="5 8" id="KW-0413">Isomerase</keyword>
<keyword evidence="2 6" id="KW-0732">Signal</keyword>
<dbReference type="InterPro" id="IPR000297">
    <property type="entry name" value="PPIase_PpiC"/>
</dbReference>
<keyword evidence="9" id="KW-1185">Reference proteome</keyword>
<dbReference type="PANTHER" id="PTHR47637">
    <property type="entry name" value="CHAPERONE SURA"/>
    <property type="match status" value="1"/>
</dbReference>